<gene>
    <name evidence="1" type="ORF">IQ229_05040</name>
</gene>
<dbReference type="RefSeq" id="WP_194041829.1">
    <property type="nucleotide sequence ID" value="NZ_JADEXF010000108.1"/>
</dbReference>
<name>A0ABR9TWV3_9NOSO</name>
<protein>
    <submittedName>
        <fullName evidence="1">Uncharacterized protein</fullName>
    </submittedName>
</protein>
<reference evidence="1 2" key="1">
    <citation type="submission" date="2020-10" db="EMBL/GenBank/DDBJ databases">
        <authorList>
            <person name="Castelo-Branco R."/>
            <person name="Eusebio N."/>
            <person name="Adriana R."/>
            <person name="Vieira A."/>
            <person name="Brugerolle De Fraissinette N."/>
            <person name="Rezende De Castro R."/>
            <person name="Schneider M.P."/>
            <person name="Vasconcelos V."/>
            <person name="Leao P.N."/>
        </authorList>
    </citation>
    <scope>NUCLEOTIDE SEQUENCE [LARGE SCALE GENOMIC DNA]</scope>
    <source>
        <strain evidence="1 2">LEGE 07299</strain>
    </source>
</reference>
<proteinExistence type="predicted"/>
<dbReference type="Proteomes" id="UP000647836">
    <property type="component" value="Unassembled WGS sequence"/>
</dbReference>
<comment type="caution">
    <text evidence="1">The sequence shown here is derived from an EMBL/GenBank/DDBJ whole genome shotgun (WGS) entry which is preliminary data.</text>
</comment>
<dbReference type="EMBL" id="JADEXF010000108">
    <property type="protein sequence ID" value="MBE9104327.1"/>
    <property type="molecule type" value="Genomic_DNA"/>
</dbReference>
<evidence type="ECO:0000313" key="1">
    <source>
        <dbReference type="EMBL" id="MBE9104327.1"/>
    </source>
</evidence>
<accession>A0ABR9TWV3</accession>
<feature type="non-terminal residue" evidence="1">
    <location>
        <position position="1"/>
    </location>
</feature>
<sequence>TSLSSERYYALPIQTFLSFQAFEDYFEDERRIDNVSLRDILARYVSTLALAYNILPIDSNYQNIPYVVFNSGAMDKLGKNLFNENQIFQSKEMNILNLILSQED</sequence>
<organism evidence="1 2">
    <name type="scientific">Nostoc cf. edaphicum LEGE 07299</name>
    <dbReference type="NCBI Taxonomy" id="2777974"/>
    <lineage>
        <taxon>Bacteria</taxon>
        <taxon>Bacillati</taxon>
        <taxon>Cyanobacteriota</taxon>
        <taxon>Cyanophyceae</taxon>
        <taxon>Nostocales</taxon>
        <taxon>Nostocaceae</taxon>
        <taxon>Nostoc</taxon>
    </lineage>
</organism>
<keyword evidence="2" id="KW-1185">Reference proteome</keyword>
<evidence type="ECO:0000313" key="2">
    <source>
        <dbReference type="Proteomes" id="UP000647836"/>
    </source>
</evidence>